<dbReference type="Proteomes" id="UP001500957">
    <property type="component" value="Unassembled WGS sequence"/>
</dbReference>
<evidence type="ECO:0000313" key="2">
    <source>
        <dbReference type="Proteomes" id="UP001500957"/>
    </source>
</evidence>
<comment type="caution">
    <text evidence="1">The sequence shown here is derived from an EMBL/GenBank/DDBJ whole genome shotgun (WGS) entry which is preliminary data.</text>
</comment>
<gene>
    <name evidence="1" type="ORF">GCM10009547_30510</name>
</gene>
<name>A0ABN1H071_9ACTN</name>
<dbReference type="EMBL" id="BAAAHE010000025">
    <property type="protein sequence ID" value="GAA0625160.1"/>
    <property type="molecule type" value="Genomic_DNA"/>
</dbReference>
<protein>
    <submittedName>
        <fullName evidence="1">Type IV toxin-antitoxin system AbiEi family antitoxin domain-containing protein</fullName>
    </submittedName>
</protein>
<accession>A0ABN1H071</accession>
<proteinExistence type="predicted"/>
<evidence type="ECO:0000313" key="1">
    <source>
        <dbReference type="EMBL" id="GAA0625160.1"/>
    </source>
</evidence>
<reference evidence="1 2" key="1">
    <citation type="journal article" date="2019" name="Int. J. Syst. Evol. Microbiol.">
        <title>The Global Catalogue of Microorganisms (GCM) 10K type strain sequencing project: providing services to taxonomists for standard genome sequencing and annotation.</title>
        <authorList>
            <consortium name="The Broad Institute Genomics Platform"/>
            <consortium name="The Broad Institute Genome Sequencing Center for Infectious Disease"/>
            <person name="Wu L."/>
            <person name="Ma J."/>
        </authorList>
    </citation>
    <scope>NUCLEOTIDE SEQUENCE [LARGE SCALE GENOMIC DNA]</scope>
    <source>
        <strain evidence="1 2">JCM 10671</strain>
    </source>
</reference>
<dbReference type="SUPFAM" id="SSF52980">
    <property type="entry name" value="Restriction endonuclease-like"/>
    <property type="match status" value="1"/>
</dbReference>
<keyword evidence="2" id="KW-1185">Reference proteome</keyword>
<organism evidence="1 2">
    <name type="scientific">Sporichthya brevicatena</name>
    <dbReference type="NCBI Taxonomy" id="171442"/>
    <lineage>
        <taxon>Bacteria</taxon>
        <taxon>Bacillati</taxon>
        <taxon>Actinomycetota</taxon>
        <taxon>Actinomycetes</taxon>
        <taxon>Sporichthyales</taxon>
        <taxon>Sporichthyaceae</taxon>
        <taxon>Sporichthya</taxon>
    </lineage>
</organism>
<dbReference type="Gene3D" id="3.40.960.10">
    <property type="entry name" value="VSR Endonuclease"/>
    <property type="match status" value="1"/>
</dbReference>
<dbReference type="InterPro" id="IPR011335">
    <property type="entry name" value="Restrct_endonuc-II-like"/>
</dbReference>
<sequence>MMRGMTPVLPQVLAPVALEQGGVVTAAQCSEAGMNRDDRREAVRVGVLHELRRDVFTPGEYWQASDERERHRIEIAGALVARRWRPGRAGPPLLAAGGTSAGFLHKLPLPDNPRTDNSVFAEAEELRPWDRRPHHIHLVSANRDRRTYRAGVEVRPAALPPEHVAAQGVIPVCNLARTAVDLMRDSTRIEAIFVADAAMHFGASRAELQAVLDSCRQWPKTLTARQAIAFADGRAESPAESLARVVCSDDGIETEPQVDLYDALGHIGRVDLLLRAFRVVIEVDGAVKYLDPWCGDVHRAIEQQEAREKRLRDAGWIVVRTTWHELMNNPEGFLSRLRAAMALGLRSA</sequence>